<dbReference type="eggNOG" id="ENOG5032VDM">
    <property type="taxonomic scope" value="Bacteria"/>
</dbReference>
<dbReference type="HOGENOM" id="CLU_115418_0_0_10"/>
<name>B4SBM5_PELPB</name>
<sequence length="151" mass="17674">MDSGYLYRFFQDHRSEVQSGIYKGISVEQAVKATRHEAKLLQQTMFSLAKNGISGRQQVLQNIFQPLNNNEYTLKPLQKSKARGNREKRWLRIYAIRFAANCFVITGGAIKVTLNMEAPYLQEELQKLEKVRQFLVDHDLRDQTDFEYLEI</sequence>
<dbReference type="STRING" id="324925.Ppha_1852"/>
<dbReference type="Proteomes" id="UP000002724">
    <property type="component" value="Chromosome"/>
</dbReference>
<reference evidence="1 2" key="1">
    <citation type="submission" date="2008-06" db="EMBL/GenBank/DDBJ databases">
        <title>Complete sequence of Pelodictyon phaeoclathratiforme BU-1.</title>
        <authorList>
            <consortium name="US DOE Joint Genome Institute"/>
            <person name="Lucas S."/>
            <person name="Copeland A."/>
            <person name="Lapidus A."/>
            <person name="Glavina del Rio T."/>
            <person name="Dalin E."/>
            <person name="Tice H."/>
            <person name="Bruce D."/>
            <person name="Goodwin L."/>
            <person name="Pitluck S."/>
            <person name="Schmutz J."/>
            <person name="Larimer F."/>
            <person name="Land M."/>
            <person name="Hauser L."/>
            <person name="Kyrpides N."/>
            <person name="Mikhailova N."/>
            <person name="Liu Z."/>
            <person name="Li T."/>
            <person name="Zhao F."/>
            <person name="Overmann J."/>
            <person name="Bryant D.A."/>
            <person name="Richardson P."/>
        </authorList>
    </citation>
    <scope>NUCLEOTIDE SEQUENCE [LARGE SCALE GENOMIC DNA]</scope>
    <source>
        <strain evidence="2">DSM 5477 / BU-1</strain>
    </source>
</reference>
<evidence type="ECO:0000313" key="2">
    <source>
        <dbReference type="Proteomes" id="UP000002724"/>
    </source>
</evidence>
<accession>B4SBM5</accession>
<evidence type="ECO:0000313" key="1">
    <source>
        <dbReference type="EMBL" id="ACF44079.1"/>
    </source>
</evidence>
<gene>
    <name evidence="1" type="ordered locus">Ppha_1852</name>
</gene>
<dbReference type="RefSeq" id="WP_012508563.1">
    <property type="nucleotide sequence ID" value="NC_011060.1"/>
</dbReference>
<protein>
    <submittedName>
        <fullName evidence="1">Uncharacterized protein</fullName>
    </submittedName>
</protein>
<organism evidence="1 2">
    <name type="scientific">Pelodictyon phaeoclathratiforme (strain DSM 5477 / BU-1)</name>
    <dbReference type="NCBI Taxonomy" id="324925"/>
    <lineage>
        <taxon>Bacteria</taxon>
        <taxon>Pseudomonadati</taxon>
        <taxon>Chlorobiota</taxon>
        <taxon>Chlorobiia</taxon>
        <taxon>Chlorobiales</taxon>
        <taxon>Chlorobiaceae</taxon>
        <taxon>Chlorobium/Pelodictyon group</taxon>
        <taxon>Pelodictyon</taxon>
    </lineage>
</organism>
<proteinExistence type="predicted"/>
<dbReference type="EMBL" id="CP001110">
    <property type="protein sequence ID" value="ACF44079.1"/>
    <property type="molecule type" value="Genomic_DNA"/>
</dbReference>
<dbReference type="KEGG" id="pph:Ppha_1852"/>
<dbReference type="AlphaFoldDB" id="B4SBM5"/>
<keyword evidence="2" id="KW-1185">Reference proteome</keyword>